<evidence type="ECO:0000313" key="7">
    <source>
        <dbReference type="Proteomes" id="UP001189225"/>
    </source>
</evidence>
<proteinExistence type="predicted"/>
<evidence type="ECO:0000256" key="1">
    <source>
        <dbReference type="ARBA" id="ARBA00011900"/>
    </source>
</evidence>
<evidence type="ECO:0000256" key="3">
    <source>
        <dbReference type="ARBA" id="ARBA00022679"/>
    </source>
</evidence>
<protein>
    <recommendedName>
        <fullName evidence="1">site-specific DNA-methyltransferase (adenine-specific)</fullName>
        <ecNumber evidence="1">2.1.1.72</ecNumber>
    </recommendedName>
</protein>
<dbReference type="InterPro" id="IPR029063">
    <property type="entry name" value="SAM-dependent_MTases_sf"/>
</dbReference>
<organism evidence="6 7">
    <name type="scientific">Ralstonia edaphi</name>
    <dbReference type="NCBI Taxonomy" id="3058599"/>
    <lineage>
        <taxon>Bacteria</taxon>
        <taxon>Pseudomonadati</taxon>
        <taxon>Pseudomonadota</taxon>
        <taxon>Betaproteobacteria</taxon>
        <taxon>Burkholderiales</taxon>
        <taxon>Burkholderiaceae</taxon>
        <taxon>Ralstonia</taxon>
    </lineage>
</organism>
<dbReference type="Proteomes" id="UP001189225">
    <property type="component" value="Unassembled WGS sequence"/>
</dbReference>
<dbReference type="PANTHER" id="PTHR33841">
    <property type="entry name" value="DNA METHYLTRANSFERASE YEEA-RELATED"/>
    <property type="match status" value="1"/>
</dbReference>
<dbReference type="AlphaFoldDB" id="A0AB72X2Q2"/>
<dbReference type="GO" id="GO:0009007">
    <property type="term" value="F:site-specific DNA-methyltransferase (adenine-specific) activity"/>
    <property type="evidence" value="ECO:0007669"/>
    <property type="project" value="UniProtKB-EC"/>
</dbReference>
<keyword evidence="3" id="KW-0808">Transferase</keyword>
<dbReference type="EC" id="2.1.1.72" evidence="1"/>
<keyword evidence="7" id="KW-1185">Reference proteome</keyword>
<dbReference type="CDD" id="cd02440">
    <property type="entry name" value="AdoMet_MTases"/>
    <property type="match status" value="1"/>
</dbReference>
<evidence type="ECO:0000256" key="5">
    <source>
        <dbReference type="ARBA" id="ARBA00047942"/>
    </source>
</evidence>
<sequence>MTTEKKRRIEFGDFQTPDDLANQLCTYLHQLGLRPDVVIEPTCGVGAFVLAAARAFPEAEEVRGIDINGSYLDRLQERLAAEPVTPKVRLDQADFFSTDWQSITQALEGHLLILGNLPWVTSSTQGAIGGTNLPEKTNFLGFNGFEAMTGKANFDISEWMLLDMFRWLSGRRGDVAMLVKTAVARKVLAHAERQGEPVVNALIVEIDAKKHFGAFVDACLLVIQLDPQATPSYDYTILKSVDDTGGRRVGHRQGLTISDLDAFSACSFLVGQSPQKWRSGVKHDASGVMEFTRVPGGYENGLGEIADLEDQYLFPLLKGSDIGSNKDWRSKFVLVTQRTVGQDTAPIRVIAPKTWAYLEAHATQLDGRGSSIYAKNPRFSIFGIGDYAFRPWRIAICGLYKALRFRLVGPIEGRPVMFDDTVYFLSFDTEEEARNVLNLLQSPQATSLLSSLIFWDEKRPIKTSILNSLDWSRFGDSDQTQMTLL</sequence>
<evidence type="ECO:0000256" key="4">
    <source>
        <dbReference type="ARBA" id="ARBA00022691"/>
    </source>
</evidence>
<reference evidence="6 7" key="1">
    <citation type="submission" date="2023-07" db="EMBL/GenBank/DDBJ databases">
        <authorList>
            <person name="Peeters C."/>
        </authorList>
    </citation>
    <scope>NUCLEOTIDE SEQUENCE [LARGE SCALE GENOMIC DNA]</scope>
    <source>
        <strain evidence="6 7">R-16034</strain>
    </source>
</reference>
<dbReference type="GO" id="GO:0032259">
    <property type="term" value="P:methylation"/>
    <property type="evidence" value="ECO:0007669"/>
    <property type="project" value="UniProtKB-KW"/>
</dbReference>
<gene>
    <name evidence="6" type="ORF">R16034_02659</name>
</gene>
<keyword evidence="4" id="KW-0949">S-adenosyl-L-methionine</keyword>
<dbReference type="EMBL" id="CATWHI010000003">
    <property type="protein sequence ID" value="CAJ0741473.1"/>
    <property type="molecule type" value="Genomic_DNA"/>
</dbReference>
<evidence type="ECO:0000256" key="2">
    <source>
        <dbReference type="ARBA" id="ARBA00022603"/>
    </source>
</evidence>
<name>A0AB72X2Q2_9RALS</name>
<dbReference type="InterPro" id="IPR050953">
    <property type="entry name" value="N4_N6_ade-DNA_methylase"/>
</dbReference>
<keyword evidence="2" id="KW-0489">Methyltransferase</keyword>
<dbReference type="Gene3D" id="3.40.50.150">
    <property type="entry name" value="Vaccinia Virus protein VP39"/>
    <property type="match status" value="1"/>
</dbReference>
<dbReference type="SUPFAM" id="SSF53335">
    <property type="entry name" value="S-adenosyl-L-methionine-dependent methyltransferases"/>
    <property type="match status" value="1"/>
</dbReference>
<evidence type="ECO:0000313" key="6">
    <source>
        <dbReference type="EMBL" id="CAJ0741473.1"/>
    </source>
</evidence>
<comment type="caution">
    <text evidence="6">The sequence shown here is derived from an EMBL/GenBank/DDBJ whole genome shotgun (WGS) entry which is preliminary data.</text>
</comment>
<comment type="catalytic activity">
    <reaction evidence="5">
        <text>a 2'-deoxyadenosine in DNA + S-adenosyl-L-methionine = an N(6)-methyl-2'-deoxyadenosine in DNA + S-adenosyl-L-homocysteine + H(+)</text>
        <dbReference type="Rhea" id="RHEA:15197"/>
        <dbReference type="Rhea" id="RHEA-COMP:12418"/>
        <dbReference type="Rhea" id="RHEA-COMP:12419"/>
        <dbReference type="ChEBI" id="CHEBI:15378"/>
        <dbReference type="ChEBI" id="CHEBI:57856"/>
        <dbReference type="ChEBI" id="CHEBI:59789"/>
        <dbReference type="ChEBI" id="CHEBI:90615"/>
        <dbReference type="ChEBI" id="CHEBI:90616"/>
        <dbReference type="EC" id="2.1.1.72"/>
    </reaction>
</comment>
<dbReference type="PANTHER" id="PTHR33841:SF5">
    <property type="entry name" value="DNA METHYLASE (MODIFICATION METHYLASE) (METHYLTRANSFERASE)-RELATED"/>
    <property type="match status" value="1"/>
</dbReference>
<accession>A0AB72X2Q2</accession>
<dbReference type="RefSeq" id="WP_316900549.1">
    <property type="nucleotide sequence ID" value="NZ_CATWHI010000003.1"/>
</dbReference>